<organism evidence="10 11">
    <name type="scientific">Tritrichomonas foetus</name>
    <dbReference type="NCBI Taxonomy" id="1144522"/>
    <lineage>
        <taxon>Eukaryota</taxon>
        <taxon>Metamonada</taxon>
        <taxon>Parabasalia</taxon>
        <taxon>Tritrichomonadida</taxon>
        <taxon>Tritrichomonadidae</taxon>
        <taxon>Tritrichomonas</taxon>
    </lineage>
</organism>
<dbReference type="GO" id="GO:0000166">
    <property type="term" value="F:nucleotide binding"/>
    <property type="evidence" value="ECO:0007669"/>
    <property type="project" value="UniProtKB-KW"/>
</dbReference>
<feature type="transmembrane region" description="Helical" evidence="7">
    <location>
        <begin position="163"/>
        <end position="186"/>
    </location>
</feature>
<evidence type="ECO:0000259" key="9">
    <source>
        <dbReference type="PROSITE" id="PS50125"/>
    </source>
</evidence>
<feature type="transmembrane region" description="Helical" evidence="7">
    <location>
        <begin position="260"/>
        <end position="283"/>
    </location>
</feature>
<dbReference type="CDD" id="cd07302">
    <property type="entry name" value="CHD"/>
    <property type="match status" value="1"/>
</dbReference>
<keyword evidence="2 7" id="KW-0812">Transmembrane</keyword>
<feature type="transmembrane region" description="Helical" evidence="7">
    <location>
        <begin position="1121"/>
        <end position="1143"/>
    </location>
</feature>
<evidence type="ECO:0000313" key="11">
    <source>
        <dbReference type="Proteomes" id="UP000179807"/>
    </source>
</evidence>
<feature type="transmembrane region" description="Helical" evidence="7">
    <location>
        <begin position="226"/>
        <end position="248"/>
    </location>
</feature>
<keyword evidence="5 7" id="KW-0472">Membrane</keyword>
<dbReference type="OrthoDB" id="6127067at2759"/>
<dbReference type="SMART" id="SM00091">
    <property type="entry name" value="PAS"/>
    <property type="match status" value="1"/>
</dbReference>
<feature type="transmembrane region" description="Helical" evidence="7">
    <location>
        <begin position="198"/>
        <end position="220"/>
    </location>
</feature>
<dbReference type="InterPro" id="IPR035965">
    <property type="entry name" value="PAS-like_dom_sf"/>
</dbReference>
<sequence>MSRVSSFSSSNNRNEARYIQFSKREADYFSFLDLIAKSDYWDISIQFAFVFLCFQIFYMWIEVRNPKTLLEQLAFWLYNIFFITDLDADIKRFEKFAIAHIIIAVYPLIFTAIVFIFFLKKYHIPKFILSYCRFSMDVLNLVFLIPNAYAIRRNIIYMIQSKQTSIIVITVFEFISFAVQFFSLLLSQFVIHSSAYRVIHPLTIMSQLGIYLGTSIPSTFLIIRGFFYFFPSWALIFLHVLEVIFYFYQAKLFISVNILLPVPQATFLSTIISALIMNIILIFVKVSAYMIFVVLSIFIVFFPIFFIYSSRRINHIKKILAYDFEKNLSELEPKQRNIENIPVYDTILERFQGPEYQISESEAGFMLLVGLSNACDLFLDFSIVKHFCVLIGSKKILKTSVLVLGGFPNSILLLHHILKLYARKSDLAISDKFVIFQIQKVMVFRQIESTTTTTSFQQIYETNALSQQLQSTICHAWNIANIGISQTEKVYKIVLQGKSLWKKLFEFYPNSIRAKKDYLRFVIECETDFYKAATISHEIEMYENDLSWVIDECHVGLLKSLPFLIKRKVLTSYGQLIHSKTIAHDFFPGDDHLTTDIIDVESHLKKILSYHKLRYSIFHATKNNHAKTSKKFQKYFYTFYVVYTFLLITAIVLLNRVFNTRNDDLSILNHIMHTRANYSMIVISLLTNFHQHKNIIDFATYYQKYDSSQDLVDFKTYSPEEYVFSFANQYLQSFPKVISDLSMISQEGYKDLDEIFTYMNGDAILYNRCHNGIPVGTFHTTFRSGSSLAILDLLLSQAAPIETWFSNNDHFCSSVLMIPKIGNSFAVIRNATGAWFNLRIRERNIYIIPLIAVPIFITLLGIIFIAKAAFSYLQELKYFMKLLAGYSQDITKEGTLPISLMNNDNNSQFSAGINESLSYTKYYVYIFLILFFGILIFAVYAILGVSSFNINHNELIYRAWNVDKSRLIVRTLDSLCSVMISLLLVYEETNFTTQEEEIALGHLYLNKLKEALTSFVQEEKKEIFEIYPEFDKFFFVETCESNHHNESHACQSLHQQIIYFSSLINNLLMKASTKTIDESYKNSFMDAFHMLFGHLMHNFKKLEDFISVVAKLRMNSYKLELIILFIIIMVLSITNFFICIYINHMLDCSYQGGLILIRRLPPFKMITNHKLVNYILKKQNYNEEEEMTVTQNIMYHSNDMIFYLATDGIIEGINRAVTEHLSYTSDQLIGQHIAYLVSKDDQQDVKNYVTTLLNRTDDTNLQAQVICVTATTQEVHCSLTMFLEESLQYSNKHLVFIFQNITEEIEQKNFAKEMKQRSERLLYNILPKTLVDLFVQGKSNVSMRVPSCSVMFINIARFSDISRNLSPQQIVTLLTTISNRFDEEIQKHPLLTKVKTLGDIYMCASGLFAEQVKPQEHADEIVKYAFNVQMIIDDINLKLNMNLMLRIGIDSGGPVIAGIVSEKLQFDIIGYTVKFASYLEETCLPTRIHISENTYQIMSNSGYIIEPIIINPIKGREGIKTYSILVDESASSVF</sequence>
<dbReference type="Gene3D" id="3.30.70.1230">
    <property type="entry name" value="Nucleotide cyclase"/>
    <property type="match status" value="1"/>
</dbReference>
<dbReference type="GO" id="GO:0004383">
    <property type="term" value="F:guanylate cyclase activity"/>
    <property type="evidence" value="ECO:0007669"/>
    <property type="project" value="TreeGrafter"/>
</dbReference>
<dbReference type="GO" id="GO:0007168">
    <property type="term" value="P:receptor guanylyl cyclase signaling pathway"/>
    <property type="evidence" value="ECO:0007669"/>
    <property type="project" value="TreeGrafter"/>
</dbReference>
<dbReference type="InterPro" id="IPR001054">
    <property type="entry name" value="A/G_cyclase"/>
</dbReference>
<evidence type="ECO:0000256" key="5">
    <source>
        <dbReference type="ARBA" id="ARBA00023136"/>
    </source>
</evidence>
<dbReference type="VEuPathDB" id="TrichDB:TRFO_32685"/>
<feature type="transmembrane region" description="Helical" evidence="7">
    <location>
        <begin position="845"/>
        <end position="870"/>
    </location>
</feature>
<dbReference type="GO" id="GO:0005886">
    <property type="term" value="C:plasma membrane"/>
    <property type="evidence" value="ECO:0007669"/>
    <property type="project" value="TreeGrafter"/>
</dbReference>
<dbReference type="SUPFAM" id="SSF55073">
    <property type="entry name" value="Nucleotide cyclase"/>
    <property type="match status" value="1"/>
</dbReference>
<evidence type="ECO:0000256" key="1">
    <source>
        <dbReference type="ARBA" id="ARBA00004370"/>
    </source>
</evidence>
<feature type="domain" description="Guanylate cyclase" evidence="9">
    <location>
        <begin position="1349"/>
        <end position="1480"/>
    </location>
</feature>
<name>A0A1J4JSZ0_9EUKA</name>
<dbReference type="Gene3D" id="3.30.450.20">
    <property type="entry name" value="PAS domain"/>
    <property type="match status" value="1"/>
</dbReference>
<dbReference type="Pfam" id="PF00211">
    <property type="entry name" value="Guanylate_cyc"/>
    <property type="match status" value="1"/>
</dbReference>
<dbReference type="GO" id="GO:0004016">
    <property type="term" value="F:adenylate cyclase activity"/>
    <property type="evidence" value="ECO:0007669"/>
    <property type="project" value="TreeGrafter"/>
</dbReference>
<dbReference type="InterPro" id="IPR050401">
    <property type="entry name" value="Cyclic_nucleotide_synthase"/>
</dbReference>
<evidence type="ECO:0000256" key="7">
    <source>
        <dbReference type="SAM" id="Phobius"/>
    </source>
</evidence>
<dbReference type="GO" id="GO:0035556">
    <property type="term" value="P:intracellular signal transduction"/>
    <property type="evidence" value="ECO:0007669"/>
    <property type="project" value="InterPro"/>
</dbReference>
<dbReference type="NCBIfam" id="TIGR00229">
    <property type="entry name" value="sensory_box"/>
    <property type="match status" value="1"/>
</dbReference>
<comment type="subcellular location">
    <subcellularLocation>
        <location evidence="1">Membrane</location>
    </subcellularLocation>
</comment>
<proteinExistence type="predicted"/>
<protein>
    <recommendedName>
        <fullName evidence="12">Adenylate and Guanylate cyclase catalytic domain containing protein</fullName>
    </recommendedName>
</protein>
<dbReference type="InterPro" id="IPR000014">
    <property type="entry name" value="PAS"/>
</dbReference>
<dbReference type="PROSITE" id="PS50125">
    <property type="entry name" value="GUANYLATE_CYCLASE_2"/>
    <property type="match status" value="1"/>
</dbReference>
<dbReference type="Proteomes" id="UP000179807">
    <property type="component" value="Unassembled WGS sequence"/>
</dbReference>
<evidence type="ECO:0000256" key="2">
    <source>
        <dbReference type="ARBA" id="ARBA00022692"/>
    </source>
</evidence>
<dbReference type="CDD" id="cd00130">
    <property type="entry name" value="PAS"/>
    <property type="match status" value="1"/>
</dbReference>
<dbReference type="GeneID" id="94843338"/>
<dbReference type="InterPro" id="IPR029787">
    <property type="entry name" value="Nucleotide_cyclase"/>
</dbReference>
<feature type="transmembrane region" description="Helical" evidence="7">
    <location>
        <begin position="635"/>
        <end position="655"/>
    </location>
</feature>
<dbReference type="RefSeq" id="XP_068353756.1">
    <property type="nucleotide sequence ID" value="XM_068508634.1"/>
</dbReference>
<reference evidence="10" key="1">
    <citation type="submission" date="2016-10" db="EMBL/GenBank/DDBJ databases">
        <authorList>
            <person name="Benchimol M."/>
            <person name="Almeida L.G."/>
            <person name="Vasconcelos A.T."/>
            <person name="Perreira-Neves A."/>
            <person name="Rosa I.A."/>
            <person name="Tasca T."/>
            <person name="Bogo M.R."/>
            <person name="de Souza W."/>
        </authorList>
    </citation>
    <scope>NUCLEOTIDE SEQUENCE [LARGE SCALE GENOMIC DNA]</scope>
    <source>
        <strain evidence="10">K</strain>
    </source>
</reference>
<feature type="transmembrane region" description="Helical" evidence="7">
    <location>
        <begin position="43"/>
        <end position="61"/>
    </location>
</feature>
<dbReference type="EMBL" id="MLAK01000947">
    <property type="protein sequence ID" value="OHT00620.1"/>
    <property type="molecule type" value="Genomic_DNA"/>
</dbReference>
<evidence type="ECO:0000256" key="4">
    <source>
        <dbReference type="ARBA" id="ARBA00022989"/>
    </source>
</evidence>
<keyword evidence="11" id="KW-1185">Reference proteome</keyword>
<keyword evidence="6" id="KW-0456">Lyase</keyword>
<evidence type="ECO:0000256" key="6">
    <source>
        <dbReference type="ARBA" id="ARBA00023239"/>
    </source>
</evidence>
<comment type="caution">
    <text evidence="10">The sequence shown here is derived from an EMBL/GenBank/DDBJ whole genome shotgun (WGS) entry which is preliminary data.</text>
</comment>
<dbReference type="PANTHER" id="PTHR11920">
    <property type="entry name" value="GUANYLYL CYCLASE"/>
    <property type="match status" value="1"/>
</dbReference>
<feature type="transmembrane region" description="Helical" evidence="7">
    <location>
        <begin position="289"/>
        <end position="308"/>
    </location>
</feature>
<dbReference type="PANTHER" id="PTHR11920:SF335">
    <property type="entry name" value="GUANYLATE CYCLASE"/>
    <property type="match status" value="1"/>
</dbReference>
<feature type="transmembrane region" description="Helical" evidence="7">
    <location>
        <begin position="922"/>
        <end position="943"/>
    </location>
</feature>
<dbReference type="SMART" id="SM00044">
    <property type="entry name" value="CYCc"/>
    <property type="match status" value="1"/>
</dbReference>
<evidence type="ECO:0000256" key="3">
    <source>
        <dbReference type="ARBA" id="ARBA00022741"/>
    </source>
</evidence>
<accession>A0A1J4JSZ0</accession>
<feature type="domain" description="PAS" evidence="8">
    <location>
        <begin position="1183"/>
        <end position="1256"/>
    </location>
</feature>
<dbReference type="PROSITE" id="PS50112">
    <property type="entry name" value="PAS"/>
    <property type="match status" value="1"/>
</dbReference>
<evidence type="ECO:0008006" key="12">
    <source>
        <dbReference type="Google" id="ProtNLM"/>
    </source>
</evidence>
<keyword evidence="3" id="KW-0547">Nucleotide-binding</keyword>
<dbReference type="Pfam" id="PF13426">
    <property type="entry name" value="PAS_9"/>
    <property type="match status" value="1"/>
</dbReference>
<dbReference type="SUPFAM" id="SSF55785">
    <property type="entry name" value="PYP-like sensor domain (PAS domain)"/>
    <property type="match status" value="1"/>
</dbReference>
<gene>
    <name evidence="10" type="ORF">TRFO_32685</name>
</gene>
<feature type="transmembrane region" description="Helical" evidence="7">
    <location>
        <begin position="131"/>
        <end position="151"/>
    </location>
</feature>
<dbReference type="GO" id="GO:0001653">
    <property type="term" value="F:peptide receptor activity"/>
    <property type="evidence" value="ECO:0007669"/>
    <property type="project" value="TreeGrafter"/>
</dbReference>
<keyword evidence="4 7" id="KW-1133">Transmembrane helix</keyword>
<evidence type="ECO:0000313" key="10">
    <source>
        <dbReference type="EMBL" id="OHT00620.1"/>
    </source>
</evidence>
<feature type="transmembrane region" description="Helical" evidence="7">
    <location>
        <begin position="96"/>
        <end position="119"/>
    </location>
</feature>
<evidence type="ECO:0000259" key="8">
    <source>
        <dbReference type="PROSITE" id="PS50112"/>
    </source>
</evidence>